<dbReference type="AlphaFoldDB" id="A0A4C1Z471"/>
<name>A0A4C1Z471_EUMVA</name>
<sequence>MMFFMQFHSLFDAKYSEQSFSAGAGMLPWIPRTCTFYTAVPNTLTQYFFKRVELNPFARDRFARAPYSAVVPPLRTFSRRLCTVGVCPVEWSRRPGQSVGVDGPAPLSLAE</sequence>
<evidence type="ECO:0000313" key="1">
    <source>
        <dbReference type="EMBL" id="GBP82420.1"/>
    </source>
</evidence>
<proteinExistence type="predicted"/>
<organism evidence="1 2">
    <name type="scientific">Eumeta variegata</name>
    <name type="common">Bagworm moth</name>
    <name type="synonym">Eumeta japonica</name>
    <dbReference type="NCBI Taxonomy" id="151549"/>
    <lineage>
        <taxon>Eukaryota</taxon>
        <taxon>Metazoa</taxon>
        <taxon>Ecdysozoa</taxon>
        <taxon>Arthropoda</taxon>
        <taxon>Hexapoda</taxon>
        <taxon>Insecta</taxon>
        <taxon>Pterygota</taxon>
        <taxon>Neoptera</taxon>
        <taxon>Endopterygota</taxon>
        <taxon>Lepidoptera</taxon>
        <taxon>Glossata</taxon>
        <taxon>Ditrysia</taxon>
        <taxon>Tineoidea</taxon>
        <taxon>Psychidae</taxon>
        <taxon>Oiketicinae</taxon>
        <taxon>Eumeta</taxon>
    </lineage>
</organism>
<accession>A0A4C1Z471</accession>
<protein>
    <submittedName>
        <fullName evidence="1">Uncharacterized protein</fullName>
    </submittedName>
</protein>
<keyword evidence="2" id="KW-1185">Reference proteome</keyword>
<gene>
    <name evidence="1" type="ORF">EVAR_99111_1</name>
</gene>
<comment type="caution">
    <text evidence="1">The sequence shown here is derived from an EMBL/GenBank/DDBJ whole genome shotgun (WGS) entry which is preliminary data.</text>
</comment>
<evidence type="ECO:0000313" key="2">
    <source>
        <dbReference type="Proteomes" id="UP000299102"/>
    </source>
</evidence>
<dbReference type="EMBL" id="BGZK01001563">
    <property type="protein sequence ID" value="GBP82420.1"/>
    <property type="molecule type" value="Genomic_DNA"/>
</dbReference>
<reference evidence="1 2" key="1">
    <citation type="journal article" date="2019" name="Commun. Biol.">
        <title>The bagworm genome reveals a unique fibroin gene that provides high tensile strength.</title>
        <authorList>
            <person name="Kono N."/>
            <person name="Nakamura H."/>
            <person name="Ohtoshi R."/>
            <person name="Tomita M."/>
            <person name="Numata K."/>
            <person name="Arakawa K."/>
        </authorList>
    </citation>
    <scope>NUCLEOTIDE SEQUENCE [LARGE SCALE GENOMIC DNA]</scope>
</reference>
<dbReference type="Proteomes" id="UP000299102">
    <property type="component" value="Unassembled WGS sequence"/>
</dbReference>